<evidence type="ECO:0000256" key="3">
    <source>
        <dbReference type="ARBA" id="ARBA00022692"/>
    </source>
</evidence>
<evidence type="ECO:0000256" key="2">
    <source>
        <dbReference type="ARBA" id="ARBA00022475"/>
    </source>
</evidence>
<feature type="transmembrane region" description="Helical" evidence="6">
    <location>
        <begin position="12"/>
        <end position="34"/>
    </location>
</feature>
<evidence type="ECO:0000313" key="8">
    <source>
        <dbReference type="EMBL" id="AKZ64980.1"/>
    </source>
</evidence>
<dbReference type="EMBL" id="CP011409">
    <property type="protein sequence ID" value="AKZ64980.1"/>
    <property type="molecule type" value="Genomic_DNA"/>
</dbReference>
<comment type="subcellular location">
    <subcellularLocation>
        <location evidence="1">Cell membrane</location>
        <topology evidence="1">Multi-pass membrane protein</topology>
    </subcellularLocation>
</comment>
<name>A0ABM5V5U9_9BURK</name>
<feature type="transmembrane region" description="Helical" evidence="6">
    <location>
        <begin position="54"/>
        <end position="78"/>
    </location>
</feature>
<evidence type="ECO:0000256" key="6">
    <source>
        <dbReference type="SAM" id="Phobius"/>
    </source>
</evidence>
<feature type="transmembrane region" description="Helical" evidence="6">
    <location>
        <begin position="163"/>
        <end position="186"/>
    </location>
</feature>
<dbReference type="Gene3D" id="1.20.950.20">
    <property type="entry name" value="Transmembrane di-heme cytochromes, Chain C"/>
    <property type="match status" value="1"/>
</dbReference>
<feature type="transmembrane region" description="Helical" evidence="6">
    <location>
        <begin position="122"/>
        <end position="143"/>
    </location>
</feature>
<dbReference type="SUPFAM" id="SSF81342">
    <property type="entry name" value="Transmembrane di-heme cytochromes"/>
    <property type="match status" value="1"/>
</dbReference>
<gene>
    <name evidence="8" type="ORF">F506_22035</name>
</gene>
<accession>A0ABM5V5U9</accession>
<reference evidence="9" key="1">
    <citation type="journal article" date="2015" name="Genome Announc.">
        <title>Complete Genome Sequence of Herbaspirillum hiltneri N3 (DSM 17495), Isolated from Surface-Sterilized Wheat Roots.</title>
        <authorList>
            <person name="Guizelini D."/>
            <person name="Saizaki P.M."/>
            <person name="Coimbra N.A."/>
            <person name="Weiss V.A."/>
            <person name="Faoro H."/>
            <person name="Sfeir M.Z."/>
            <person name="Baura V.A."/>
            <person name="Monteiro R.A."/>
            <person name="Chubatsu L.S."/>
            <person name="Souza E.M."/>
            <person name="Cruz L.M."/>
            <person name="Pedrosa F.O."/>
            <person name="Raittz R.T."/>
            <person name="Marchaukoski J.N."/>
            <person name="Steffens M.B."/>
        </authorList>
    </citation>
    <scope>NUCLEOTIDE SEQUENCE [LARGE SCALE GENOMIC DNA]</scope>
    <source>
        <strain evidence="9">N3</strain>
    </source>
</reference>
<proteinExistence type="predicted"/>
<evidence type="ECO:0000256" key="1">
    <source>
        <dbReference type="ARBA" id="ARBA00004651"/>
    </source>
</evidence>
<dbReference type="PANTHER" id="PTHR30485">
    <property type="entry name" value="NI/FE-HYDROGENASE 1 B-TYPE CYTOCHROME SUBUNIT"/>
    <property type="match status" value="1"/>
</dbReference>
<keyword evidence="4 6" id="KW-1133">Transmembrane helix</keyword>
<dbReference type="PROSITE" id="PS51257">
    <property type="entry name" value="PROKAR_LIPOPROTEIN"/>
    <property type="match status" value="1"/>
</dbReference>
<evidence type="ECO:0000259" key="7">
    <source>
        <dbReference type="Pfam" id="PF01292"/>
    </source>
</evidence>
<sequence>MRKKVLLHPLAVRIAHWLNAFAIGCMLMSGWAIYNASPIFGFKFPLWATLGGWLGGAIAWHFAAMWLLVANGVFYVIYGVVSGHFRRHFLPLHARDVVDDARQALRFKLPHRPGVYNAVQKLLYWGVIALGLLVVLSGLSIWKPVQLDFLCDLLGGFDFARKVHFAAMAGIAAFVVIHLLLVVLVPKTLLPMITGRGRVNEPAENLP</sequence>
<evidence type="ECO:0000256" key="4">
    <source>
        <dbReference type="ARBA" id="ARBA00022989"/>
    </source>
</evidence>
<dbReference type="Proteomes" id="UP000063429">
    <property type="component" value="Chromosome"/>
</dbReference>
<dbReference type="Pfam" id="PF01292">
    <property type="entry name" value="Ni_hydr_CYTB"/>
    <property type="match status" value="1"/>
</dbReference>
<dbReference type="RefSeq" id="WP_053200941.1">
    <property type="nucleotide sequence ID" value="NZ_CP011409.1"/>
</dbReference>
<keyword evidence="2" id="KW-1003">Cell membrane</keyword>
<protein>
    <submittedName>
        <fullName evidence="8">Thioredoxin reductase</fullName>
    </submittedName>
</protein>
<dbReference type="InterPro" id="IPR051542">
    <property type="entry name" value="Hydrogenase_cytochrome"/>
</dbReference>
<dbReference type="InterPro" id="IPR011577">
    <property type="entry name" value="Cyt_b561_bac/Ni-Hgenase"/>
</dbReference>
<organism evidence="8 9">
    <name type="scientific">Herbaspirillum hiltneri N3</name>
    <dbReference type="NCBI Taxonomy" id="1262470"/>
    <lineage>
        <taxon>Bacteria</taxon>
        <taxon>Pseudomonadati</taxon>
        <taxon>Pseudomonadota</taxon>
        <taxon>Betaproteobacteria</taxon>
        <taxon>Burkholderiales</taxon>
        <taxon>Oxalobacteraceae</taxon>
        <taxon>Herbaspirillum</taxon>
    </lineage>
</organism>
<feature type="domain" description="Cytochrome b561 bacterial/Ni-hydrogenase" evidence="7">
    <location>
        <begin position="8"/>
        <end position="195"/>
    </location>
</feature>
<keyword evidence="5 6" id="KW-0472">Membrane</keyword>
<evidence type="ECO:0000256" key="5">
    <source>
        <dbReference type="ARBA" id="ARBA00023136"/>
    </source>
</evidence>
<keyword evidence="3 6" id="KW-0812">Transmembrane</keyword>
<evidence type="ECO:0000313" key="9">
    <source>
        <dbReference type="Proteomes" id="UP000063429"/>
    </source>
</evidence>
<keyword evidence="9" id="KW-1185">Reference proteome</keyword>
<dbReference type="PANTHER" id="PTHR30485:SF1">
    <property type="entry name" value="CYTOCHROME YDHU-RELATED"/>
    <property type="match status" value="1"/>
</dbReference>
<dbReference type="InterPro" id="IPR016174">
    <property type="entry name" value="Di-haem_cyt_TM"/>
</dbReference>